<dbReference type="PROSITE" id="PS51118">
    <property type="entry name" value="HTH_HXLR"/>
    <property type="match status" value="1"/>
</dbReference>
<feature type="domain" description="HTH hxlR-type" evidence="4">
    <location>
        <begin position="13"/>
        <end position="111"/>
    </location>
</feature>
<protein>
    <submittedName>
        <fullName evidence="5">Winged helix-turn-helix transcriptional regulator</fullName>
    </submittedName>
</protein>
<proteinExistence type="predicted"/>
<evidence type="ECO:0000259" key="4">
    <source>
        <dbReference type="PROSITE" id="PS51118"/>
    </source>
</evidence>
<name>A0ABW1WH76_9BACL</name>
<dbReference type="Proteomes" id="UP001596267">
    <property type="component" value="Unassembled WGS sequence"/>
</dbReference>
<evidence type="ECO:0000313" key="5">
    <source>
        <dbReference type="EMBL" id="MFC6386485.1"/>
    </source>
</evidence>
<keyword evidence="6" id="KW-1185">Reference proteome</keyword>
<evidence type="ECO:0000256" key="2">
    <source>
        <dbReference type="ARBA" id="ARBA00023125"/>
    </source>
</evidence>
<organism evidence="5 6">
    <name type="scientific">Sporolactobacillus kofuensis</name>
    <dbReference type="NCBI Taxonomy" id="269672"/>
    <lineage>
        <taxon>Bacteria</taxon>
        <taxon>Bacillati</taxon>
        <taxon>Bacillota</taxon>
        <taxon>Bacilli</taxon>
        <taxon>Bacillales</taxon>
        <taxon>Sporolactobacillaceae</taxon>
        <taxon>Sporolactobacillus</taxon>
    </lineage>
</organism>
<evidence type="ECO:0000256" key="3">
    <source>
        <dbReference type="ARBA" id="ARBA00023163"/>
    </source>
</evidence>
<accession>A0ABW1WH76</accession>
<keyword evidence="3" id="KW-0804">Transcription</keyword>
<gene>
    <name evidence="5" type="ORF">ACFP7A_07715</name>
</gene>
<dbReference type="PANTHER" id="PTHR33204:SF33">
    <property type="entry name" value="TRANSCRIPTIONAL REGULATOR, MARR FAMILY"/>
    <property type="match status" value="1"/>
</dbReference>
<keyword evidence="1" id="KW-0805">Transcription regulation</keyword>
<dbReference type="InterPro" id="IPR036388">
    <property type="entry name" value="WH-like_DNA-bd_sf"/>
</dbReference>
<sequence>MRNRKAGYACKHCPVETTLDIIGGKWKGVILYHLMNKTCRFNEMRRLMPGISQRMLTLQLRELEKDGVIHREVYPVVPPKTEYSLTAFGETLKPIIQEMKRWGDRYEHHQEQQLEDVDQNKA</sequence>
<comment type="caution">
    <text evidence="5">The sequence shown here is derived from an EMBL/GenBank/DDBJ whole genome shotgun (WGS) entry which is preliminary data.</text>
</comment>
<evidence type="ECO:0000256" key="1">
    <source>
        <dbReference type="ARBA" id="ARBA00023015"/>
    </source>
</evidence>
<dbReference type="EMBL" id="JBHSTQ010000006">
    <property type="protein sequence ID" value="MFC6386485.1"/>
    <property type="molecule type" value="Genomic_DNA"/>
</dbReference>
<dbReference type="Pfam" id="PF01638">
    <property type="entry name" value="HxlR"/>
    <property type="match status" value="1"/>
</dbReference>
<dbReference type="RefSeq" id="WP_253054135.1">
    <property type="nucleotide sequence ID" value="NZ_JAMXWN010000006.1"/>
</dbReference>
<dbReference type="PANTHER" id="PTHR33204">
    <property type="entry name" value="TRANSCRIPTIONAL REGULATOR, MARR FAMILY"/>
    <property type="match status" value="1"/>
</dbReference>
<dbReference type="Gene3D" id="1.10.10.10">
    <property type="entry name" value="Winged helix-like DNA-binding domain superfamily/Winged helix DNA-binding domain"/>
    <property type="match status" value="1"/>
</dbReference>
<keyword evidence="2" id="KW-0238">DNA-binding</keyword>
<dbReference type="InterPro" id="IPR002577">
    <property type="entry name" value="HTH_HxlR"/>
</dbReference>
<dbReference type="InterPro" id="IPR036390">
    <property type="entry name" value="WH_DNA-bd_sf"/>
</dbReference>
<evidence type="ECO:0000313" key="6">
    <source>
        <dbReference type="Proteomes" id="UP001596267"/>
    </source>
</evidence>
<reference evidence="6" key="1">
    <citation type="journal article" date="2019" name="Int. J. Syst. Evol. Microbiol.">
        <title>The Global Catalogue of Microorganisms (GCM) 10K type strain sequencing project: providing services to taxonomists for standard genome sequencing and annotation.</title>
        <authorList>
            <consortium name="The Broad Institute Genomics Platform"/>
            <consortium name="The Broad Institute Genome Sequencing Center for Infectious Disease"/>
            <person name="Wu L."/>
            <person name="Ma J."/>
        </authorList>
    </citation>
    <scope>NUCLEOTIDE SEQUENCE [LARGE SCALE GENOMIC DNA]</scope>
    <source>
        <strain evidence="6">CCUG 42001</strain>
    </source>
</reference>
<dbReference type="SUPFAM" id="SSF46785">
    <property type="entry name" value="Winged helix' DNA-binding domain"/>
    <property type="match status" value="1"/>
</dbReference>